<dbReference type="RefSeq" id="WP_344640851.1">
    <property type="nucleotide sequence ID" value="NZ_BAAATR010000054.1"/>
</dbReference>
<reference evidence="2 3" key="1">
    <citation type="journal article" date="2019" name="Int. J. Syst. Evol. Microbiol.">
        <title>The Global Catalogue of Microorganisms (GCM) 10K type strain sequencing project: providing services to taxonomists for standard genome sequencing and annotation.</title>
        <authorList>
            <consortium name="The Broad Institute Genomics Platform"/>
            <consortium name="The Broad Institute Genome Sequencing Center for Infectious Disease"/>
            <person name="Wu L."/>
            <person name="Ma J."/>
        </authorList>
    </citation>
    <scope>NUCLEOTIDE SEQUENCE [LARGE SCALE GENOMIC DNA]</scope>
    <source>
        <strain evidence="2 3">JCM 7356</strain>
    </source>
</reference>
<comment type="caution">
    <text evidence="2">The sequence shown here is derived from an EMBL/GenBank/DDBJ whole genome shotgun (WGS) entry which is preliminary data.</text>
</comment>
<feature type="region of interest" description="Disordered" evidence="1">
    <location>
        <begin position="114"/>
        <end position="150"/>
    </location>
</feature>
<sequence>MITELALERVEFTCGHCWHQWSIDYDVQHYRDGEGRDWEYFSRDGIAVDSPYTPAGAPPCPECGRHWVGRCAARRLIPTPPGALDTPRQPIMDAVGHRPERHGAPLLAARAHRQPDQLGPPASGAGEAMAVEAASPVRKVESQGGAGKGV</sequence>
<gene>
    <name evidence="2" type="ORF">GCM10010430_72720</name>
</gene>
<name>A0ABN3EXV0_9ACTN</name>
<organism evidence="2 3">
    <name type="scientific">Kitasatospora cystarginea</name>
    <dbReference type="NCBI Taxonomy" id="58350"/>
    <lineage>
        <taxon>Bacteria</taxon>
        <taxon>Bacillati</taxon>
        <taxon>Actinomycetota</taxon>
        <taxon>Actinomycetes</taxon>
        <taxon>Kitasatosporales</taxon>
        <taxon>Streptomycetaceae</taxon>
        <taxon>Kitasatospora</taxon>
    </lineage>
</organism>
<evidence type="ECO:0000256" key="1">
    <source>
        <dbReference type="SAM" id="MobiDB-lite"/>
    </source>
</evidence>
<keyword evidence="3" id="KW-1185">Reference proteome</keyword>
<dbReference type="Proteomes" id="UP001500305">
    <property type="component" value="Unassembled WGS sequence"/>
</dbReference>
<evidence type="ECO:0000313" key="3">
    <source>
        <dbReference type="Proteomes" id="UP001500305"/>
    </source>
</evidence>
<proteinExistence type="predicted"/>
<accession>A0ABN3EXV0</accession>
<protein>
    <submittedName>
        <fullName evidence="2">Uncharacterized protein</fullName>
    </submittedName>
</protein>
<evidence type="ECO:0000313" key="2">
    <source>
        <dbReference type="EMBL" id="GAA2276235.1"/>
    </source>
</evidence>
<dbReference type="EMBL" id="BAAATR010000054">
    <property type="protein sequence ID" value="GAA2276235.1"/>
    <property type="molecule type" value="Genomic_DNA"/>
</dbReference>